<keyword evidence="4" id="KW-0804">Transcription</keyword>
<dbReference type="PANTHER" id="PTHR43133">
    <property type="entry name" value="RNA POLYMERASE ECF-TYPE SIGMA FACTO"/>
    <property type="match status" value="1"/>
</dbReference>
<dbReference type="GO" id="GO:0016987">
    <property type="term" value="F:sigma factor activity"/>
    <property type="evidence" value="ECO:0007669"/>
    <property type="project" value="UniProtKB-KW"/>
</dbReference>
<evidence type="ECO:0000256" key="4">
    <source>
        <dbReference type="ARBA" id="ARBA00023163"/>
    </source>
</evidence>
<dbReference type="Gene3D" id="1.10.10.10">
    <property type="entry name" value="Winged helix-like DNA-binding domain superfamily/Winged helix DNA-binding domain"/>
    <property type="match status" value="1"/>
</dbReference>
<reference evidence="7 8" key="1">
    <citation type="submission" date="2019-09" db="EMBL/GenBank/DDBJ databases">
        <title>Genome sequence and assembly of Adhaeribacter sp.</title>
        <authorList>
            <person name="Chhetri G."/>
        </authorList>
    </citation>
    <scope>NUCLEOTIDE SEQUENCE [LARGE SCALE GENOMIC DNA]</scope>
    <source>
        <strain evidence="7 8">DK36</strain>
    </source>
</reference>
<dbReference type="Gene3D" id="1.10.1740.10">
    <property type="match status" value="1"/>
</dbReference>
<dbReference type="Pfam" id="PF08281">
    <property type="entry name" value="Sigma70_r4_2"/>
    <property type="match status" value="1"/>
</dbReference>
<keyword evidence="2" id="KW-0805">Transcription regulation</keyword>
<protein>
    <submittedName>
        <fullName evidence="7">Sigma-70 family RNA polymerase sigma factor</fullName>
    </submittedName>
</protein>
<keyword evidence="3" id="KW-0731">Sigma factor</keyword>
<feature type="domain" description="RNA polymerase sigma-70 region 2" evidence="5">
    <location>
        <begin position="2"/>
        <end position="61"/>
    </location>
</feature>
<evidence type="ECO:0000256" key="3">
    <source>
        <dbReference type="ARBA" id="ARBA00023082"/>
    </source>
</evidence>
<gene>
    <name evidence="7" type="ORF">F0145_13470</name>
</gene>
<evidence type="ECO:0000256" key="1">
    <source>
        <dbReference type="ARBA" id="ARBA00010641"/>
    </source>
</evidence>
<evidence type="ECO:0000313" key="7">
    <source>
        <dbReference type="EMBL" id="KAA5545092.1"/>
    </source>
</evidence>
<dbReference type="Proteomes" id="UP000323426">
    <property type="component" value="Unassembled WGS sequence"/>
</dbReference>
<dbReference type="InterPro" id="IPR036388">
    <property type="entry name" value="WH-like_DNA-bd_sf"/>
</dbReference>
<dbReference type="EMBL" id="VWSF01000009">
    <property type="protein sequence ID" value="KAA5545092.1"/>
    <property type="molecule type" value="Genomic_DNA"/>
</dbReference>
<comment type="caution">
    <text evidence="7">The sequence shown here is derived from an EMBL/GenBank/DDBJ whole genome shotgun (WGS) entry which is preliminary data.</text>
</comment>
<dbReference type="GO" id="GO:0003677">
    <property type="term" value="F:DNA binding"/>
    <property type="evidence" value="ECO:0007669"/>
    <property type="project" value="InterPro"/>
</dbReference>
<organism evidence="7 8">
    <name type="scientific">Adhaeribacter rhizoryzae</name>
    <dbReference type="NCBI Taxonomy" id="2607907"/>
    <lineage>
        <taxon>Bacteria</taxon>
        <taxon>Pseudomonadati</taxon>
        <taxon>Bacteroidota</taxon>
        <taxon>Cytophagia</taxon>
        <taxon>Cytophagales</taxon>
        <taxon>Hymenobacteraceae</taxon>
        <taxon>Adhaeribacter</taxon>
    </lineage>
</organism>
<dbReference type="InterPro" id="IPR039425">
    <property type="entry name" value="RNA_pol_sigma-70-like"/>
</dbReference>
<dbReference type="SUPFAM" id="SSF88946">
    <property type="entry name" value="Sigma2 domain of RNA polymerase sigma factors"/>
    <property type="match status" value="1"/>
</dbReference>
<dbReference type="InterPro" id="IPR014284">
    <property type="entry name" value="RNA_pol_sigma-70_dom"/>
</dbReference>
<feature type="domain" description="RNA polymerase sigma factor 70 region 4 type 2" evidence="6">
    <location>
        <begin position="87"/>
        <end position="137"/>
    </location>
</feature>
<proteinExistence type="inferred from homology"/>
<keyword evidence="8" id="KW-1185">Reference proteome</keyword>
<evidence type="ECO:0000259" key="5">
    <source>
        <dbReference type="Pfam" id="PF04542"/>
    </source>
</evidence>
<dbReference type="GO" id="GO:0006352">
    <property type="term" value="P:DNA-templated transcription initiation"/>
    <property type="evidence" value="ECO:0007669"/>
    <property type="project" value="InterPro"/>
</dbReference>
<comment type="similarity">
    <text evidence="1">Belongs to the sigma-70 factor family. ECF subfamily.</text>
</comment>
<dbReference type="SUPFAM" id="SSF88659">
    <property type="entry name" value="Sigma3 and sigma4 domains of RNA polymerase sigma factors"/>
    <property type="match status" value="1"/>
</dbReference>
<dbReference type="InterPro" id="IPR013324">
    <property type="entry name" value="RNA_pol_sigma_r3/r4-like"/>
</dbReference>
<dbReference type="InterPro" id="IPR007627">
    <property type="entry name" value="RNA_pol_sigma70_r2"/>
</dbReference>
<dbReference type="AlphaFoldDB" id="A0A5M6DFN3"/>
<dbReference type="NCBIfam" id="TIGR02937">
    <property type="entry name" value="sigma70-ECF"/>
    <property type="match status" value="1"/>
</dbReference>
<evidence type="ECO:0000313" key="8">
    <source>
        <dbReference type="Proteomes" id="UP000323426"/>
    </source>
</evidence>
<dbReference type="InterPro" id="IPR013249">
    <property type="entry name" value="RNA_pol_sigma70_r4_t2"/>
</dbReference>
<dbReference type="InterPro" id="IPR013325">
    <property type="entry name" value="RNA_pol_sigma_r2"/>
</dbReference>
<dbReference type="Pfam" id="PF04542">
    <property type="entry name" value="Sigma70_r2"/>
    <property type="match status" value="1"/>
</dbReference>
<evidence type="ECO:0000259" key="6">
    <source>
        <dbReference type="Pfam" id="PF08281"/>
    </source>
</evidence>
<sequence>MFRLCLRYIRNQAEAEDAFMKGFHKVLTNIKQLLYRDDKSLDGWIKKIMVNECLMVLRKSNNFNLTTISDDLKIATDVTPDSNLSAEAIYALILELPTGYRTVFNLYVLEGYSHKEIADQLGISELTSRSQLSKAKAVLRELLTKNNLKYAI</sequence>
<evidence type="ECO:0000256" key="2">
    <source>
        <dbReference type="ARBA" id="ARBA00023015"/>
    </source>
</evidence>
<dbReference type="CDD" id="cd06171">
    <property type="entry name" value="Sigma70_r4"/>
    <property type="match status" value="1"/>
</dbReference>
<dbReference type="PANTHER" id="PTHR43133:SF46">
    <property type="entry name" value="RNA POLYMERASE SIGMA-70 FACTOR ECF SUBFAMILY"/>
    <property type="match status" value="1"/>
</dbReference>
<name>A0A5M6DFN3_9BACT</name>
<accession>A0A5M6DFN3</accession>